<feature type="transmembrane region" description="Helical" evidence="1">
    <location>
        <begin position="311"/>
        <end position="331"/>
    </location>
</feature>
<feature type="transmembrane region" description="Helical" evidence="1">
    <location>
        <begin position="383"/>
        <end position="404"/>
    </location>
</feature>
<dbReference type="Proteomes" id="UP000055060">
    <property type="component" value="Unassembled WGS sequence"/>
</dbReference>
<evidence type="ECO:0000313" key="3">
    <source>
        <dbReference type="Proteomes" id="UP000055060"/>
    </source>
</evidence>
<dbReference type="EMBL" id="DF967972">
    <property type="protein sequence ID" value="GAP12943.1"/>
    <property type="molecule type" value="Genomic_DNA"/>
</dbReference>
<dbReference type="RefSeq" id="WP_075072321.1">
    <property type="nucleotide sequence ID" value="NZ_DF967972.1"/>
</dbReference>
<evidence type="ECO:0000313" key="2">
    <source>
        <dbReference type="EMBL" id="GAP12943.1"/>
    </source>
</evidence>
<gene>
    <name evidence="2" type="ORF">LARV_00683</name>
</gene>
<reference evidence="2" key="1">
    <citation type="submission" date="2015-07" db="EMBL/GenBank/DDBJ databases">
        <title>Draft Genome Sequences of Anaerolinea thermolimosa IMO-1, Bellilinea caldifistulae GOMI-1, Leptolinea tardivitalis YMTK-2, Levilinea saccharolytica KIBI-1,Longilinea arvoryzae KOME-1, Previously Described as Members of the Anaerolineaceae (Chloroflexi).</title>
        <authorList>
            <person name="Sekiguchi Y."/>
            <person name="Ohashi A."/>
            <person name="Matsuura N."/>
            <person name="Tourlousse M.D."/>
        </authorList>
    </citation>
    <scope>NUCLEOTIDE SEQUENCE [LARGE SCALE GENOMIC DNA]</scope>
    <source>
        <strain evidence="2">KOME-1</strain>
    </source>
</reference>
<feature type="transmembrane region" description="Helical" evidence="1">
    <location>
        <begin position="284"/>
        <end position="305"/>
    </location>
</feature>
<keyword evidence="1" id="KW-0472">Membrane</keyword>
<keyword evidence="1" id="KW-1133">Transmembrane helix</keyword>
<sequence>MAQHTWQFSLDNQPHTIRAEIDLFRGIRSVQLDGVDARPANEGRFDTSALKSFEVAGHSAQVMKYTGGAALLLDGQALPNTPGQTLPARLQKYETQRVFWRKLAGLTGLKESPRADGMLEWRNRLIGTSDNRLVVLDYSVTYQFMRSRIAIFTRFAQEKDVNSLRGKIELDPAVLALAKRLKRTSLEMSIQSAGVAILLPYDLRKTSPEQAAEDIRTLLNVVKKYTKPLPLTYCDWGQCKSAVHPRELVFYNHSPLLVCSSCMPLLEKAGEANLARYHKRAPGFLKAISAGLAVTALVGVFFGIWKFSLVLAIASFGLFFAIVAAMNMLMVKRTFGMLWAAGGLTLLGVAIASVIEAALRLMSTITLEQVELGLVFLRPETQRLMGINLAVSAVVTAATLWFVLHQQRQAVHELAHPTIEHSGIEG</sequence>
<feature type="transmembrane region" description="Helical" evidence="1">
    <location>
        <begin position="338"/>
        <end position="363"/>
    </location>
</feature>
<proteinExistence type="predicted"/>
<organism evidence="2">
    <name type="scientific">Longilinea arvoryzae</name>
    <dbReference type="NCBI Taxonomy" id="360412"/>
    <lineage>
        <taxon>Bacteria</taxon>
        <taxon>Bacillati</taxon>
        <taxon>Chloroflexota</taxon>
        <taxon>Anaerolineae</taxon>
        <taxon>Anaerolineales</taxon>
        <taxon>Anaerolineaceae</taxon>
        <taxon>Longilinea</taxon>
    </lineage>
</organism>
<dbReference type="AlphaFoldDB" id="A0A0S7B6U8"/>
<keyword evidence="1" id="KW-0812">Transmembrane</keyword>
<accession>A0A0S7B6U8</accession>
<protein>
    <submittedName>
        <fullName evidence="2">Uncharacterized protein</fullName>
    </submittedName>
</protein>
<name>A0A0S7B6U8_9CHLR</name>
<evidence type="ECO:0000256" key="1">
    <source>
        <dbReference type="SAM" id="Phobius"/>
    </source>
</evidence>
<keyword evidence="3" id="KW-1185">Reference proteome</keyword>